<proteinExistence type="predicted"/>
<dbReference type="SUPFAM" id="SSF51261">
    <property type="entry name" value="Duplicated hybrid motif"/>
    <property type="match status" value="1"/>
</dbReference>
<comment type="caution">
    <text evidence="3">The sequence shown here is derived from an EMBL/GenBank/DDBJ whole genome shotgun (WGS) entry which is preliminary data.</text>
</comment>
<name>A0A2H0V2R2_9BACT</name>
<feature type="non-terminal residue" evidence="3">
    <location>
        <position position="1"/>
    </location>
</feature>
<dbReference type="CDD" id="cd12797">
    <property type="entry name" value="M23_peptidase"/>
    <property type="match status" value="1"/>
</dbReference>
<protein>
    <recommendedName>
        <fullName evidence="2">M23ase beta-sheet core domain-containing protein</fullName>
    </recommendedName>
</protein>
<sequence>YNWSHHAVDIANKIGTAIYAADAGTVEYAGWGSGYGNQIVIDHGGGKKTRYAHASKLFVSKGDTIAKGQTIAAMGSTGWSTGPHLHFEVIINGGKLNPLDFIK</sequence>
<dbReference type="GO" id="GO:0004222">
    <property type="term" value="F:metalloendopeptidase activity"/>
    <property type="evidence" value="ECO:0007669"/>
    <property type="project" value="TreeGrafter"/>
</dbReference>
<dbReference type="PANTHER" id="PTHR21666:SF289">
    <property type="entry name" value="L-ALA--D-GLU ENDOPEPTIDASE"/>
    <property type="match status" value="1"/>
</dbReference>
<reference evidence="4" key="1">
    <citation type="submission" date="2017-09" db="EMBL/GenBank/DDBJ databases">
        <title>Depth-based differentiation of microbial function through sediment-hosted aquifers and enrichment of novel symbionts in the deep terrestrial subsurface.</title>
        <authorList>
            <person name="Probst A.J."/>
            <person name="Ladd B."/>
            <person name="Jarett J.K."/>
            <person name="Geller-Mcgrath D.E."/>
            <person name="Sieber C.M.K."/>
            <person name="Emerson J.B."/>
            <person name="Anantharaman K."/>
            <person name="Thomas B.C."/>
            <person name="Malmstrom R."/>
            <person name="Stieglmeier M."/>
            <person name="Klingl A."/>
            <person name="Woyke T."/>
            <person name="Ryan C.M."/>
            <person name="Banfield J.F."/>
        </authorList>
    </citation>
    <scope>NUCLEOTIDE SEQUENCE [LARGE SCALE GENOMIC DNA]</scope>
</reference>
<dbReference type="AlphaFoldDB" id="A0A2H0V2R2"/>
<dbReference type="InterPro" id="IPR050570">
    <property type="entry name" value="Cell_wall_metabolism_enzyme"/>
</dbReference>
<dbReference type="Pfam" id="PF01551">
    <property type="entry name" value="Peptidase_M23"/>
    <property type="match status" value="1"/>
</dbReference>
<dbReference type="InterPro" id="IPR016047">
    <property type="entry name" value="M23ase_b-sheet_dom"/>
</dbReference>
<evidence type="ECO:0000256" key="1">
    <source>
        <dbReference type="ARBA" id="ARBA00022729"/>
    </source>
</evidence>
<gene>
    <name evidence="3" type="ORF">COT99_00905</name>
</gene>
<evidence type="ECO:0000313" key="3">
    <source>
        <dbReference type="EMBL" id="PIR93373.1"/>
    </source>
</evidence>
<dbReference type="Gene3D" id="2.70.70.10">
    <property type="entry name" value="Glucose Permease (Domain IIA)"/>
    <property type="match status" value="1"/>
</dbReference>
<evidence type="ECO:0000313" key="4">
    <source>
        <dbReference type="Proteomes" id="UP000228626"/>
    </source>
</evidence>
<dbReference type="Proteomes" id="UP000228626">
    <property type="component" value="Unassembled WGS sequence"/>
</dbReference>
<dbReference type="EMBL" id="PFAR01000013">
    <property type="protein sequence ID" value="PIR93373.1"/>
    <property type="molecule type" value="Genomic_DNA"/>
</dbReference>
<organism evidence="3 4">
    <name type="scientific">Candidatus Falkowbacteria bacterium CG10_big_fil_rev_8_21_14_0_10_43_10</name>
    <dbReference type="NCBI Taxonomy" id="1974567"/>
    <lineage>
        <taxon>Bacteria</taxon>
        <taxon>Candidatus Falkowiibacteriota</taxon>
    </lineage>
</organism>
<dbReference type="InterPro" id="IPR011055">
    <property type="entry name" value="Dup_hybrid_motif"/>
</dbReference>
<feature type="domain" description="M23ase beta-sheet core" evidence="2">
    <location>
        <begin position="5"/>
        <end position="98"/>
    </location>
</feature>
<dbReference type="PANTHER" id="PTHR21666">
    <property type="entry name" value="PEPTIDASE-RELATED"/>
    <property type="match status" value="1"/>
</dbReference>
<evidence type="ECO:0000259" key="2">
    <source>
        <dbReference type="Pfam" id="PF01551"/>
    </source>
</evidence>
<accession>A0A2H0V2R2</accession>
<keyword evidence="1" id="KW-0732">Signal</keyword>